<reference evidence="3" key="1">
    <citation type="journal article" date="2019" name="Int. J. Syst. Evol. Microbiol.">
        <title>The Global Catalogue of Microorganisms (GCM) 10K type strain sequencing project: providing services to taxonomists for standard genome sequencing and annotation.</title>
        <authorList>
            <consortium name="The Broad Institute Genomics Platform"/>
            <consortium name="The Broad Institute Genome Sequencing Center for Infectious Disease"/>
            <person name="Wu L."/>
            <person name="Ma J."/>
        </authorList>
    </citation>
    <scope>NUCLEOTIDE SEQUENCE [LARGE SCALE GENOMIC DNA]</scope>
    <source>
        <strain evidence="3">JCM 17919</strain>
    </source>
</reference>
<dbReference type="InterPro" id="IPR038081">
    <property type="entry name" value="CalX-like_sf"/>
</dbReference>
<sequence>MRKKTLLLPVAGIALVSLLLLKRTTQTPVIGLSDVAYTEKDLNEEEDGYDGAASRDEFEFERIKDPSLGYVPGERMIRALEANHSARLGGRVQSPLTWTERGPSYDSVGPSGNSRPGSAYTSGRIRGVLIDTLRDITGNTVFAGGVAGGLWKCTNFMSAAVPNWTHADDRFDNLAVSSICQDPSAPVRLYFSTGEPTSNADAVYGAGIWKSENGGDSWNRLPSSIGFQRAFKIVCDAAGNIYVANRSSNLAGSFASGLYRSKDGGSTWQNITPSGLTASNSICTDIEFSSNGRMHASFGYAGTRVQHLYTNDPANVSNGSWTASGGIRLSTASAYRLELATQGNVMYGVTVAANNLDSAYKSVDGGATWTKQNTSAYPSGVLNGQGWYNLTLAINPDNSNEFIVGGLDAYRFGSSGTAAPTRMTYWVGTAPYVHADHHFIQWWKAGTQSRMVIGCDGGLFLSNNGGTSFTDRNRNLNIKQFYSAAIHPNAGSPVLLAGAQDNGVHRLTNPGLSYSHEVYGGDGCFVHINQQDPNIQFGSYVYNTYRISTDGGNTWRSQSLGDNGYFVNPFDYDDALNILYASNATTPASQINRWANAHANGTNTVLTIAALTRGSAGNATAFKVSNHTRDRVFIGGSNGKVVRLDNASTVTTGNVNASVTDVSGTQLPNAYVSCVNTGNTDDVLVATFSNYGVQHVWYSVNGGGNWTNISGNLPDIPVRWALIDPQDNSKMYLATEAGIYYTEAISGAATSWTNDVNFPMVRTDMLKLRLSDNTIVAATHGRGLFTAQLPSAPEVRFSSRYANYTESSTGTVDCRPYKEYTYSVGITSAPTGDAVATYSIEAGSAIQGVDYDFTANGSFTSPTNQHIFASGATTPKTLTVRIYDDAEVEPTEFFRVSFTVSGYLSGTTNAMQGAYNKMELTLQDNDKNPVVPGAGAATVGDGSYGGYIQPLRSGYEKARSQYIYLATELRAAGFGAGNITSLGLNVTSKTSLISFSGFRIALKHTTASSFTTTTFEDGAQTCYSANYSSFVGLNTFTFTTPFNWDGVSNILVEFCYDNTSIPGGGGDNVMSSATPDMKGIWNRAATGTGCSLAAQYTNVGGTYLRPDVRLNGQLAGNPTETALGATRTQTFTHGGGMVHYYTPSGKILASLKNPGGINYGCTEVSIDRAGTTALPFNESTAATFVASKTYKVVPATNFPNGQYQITLYYTEAEKVGWEAATGKLWDSVRIIKVKSAISNYTVATPNPDGTPVEVVRPVHGRFGNDYTLTYTFGTGFSGFGVGIVNTCSASAPVITTQPSSQAVCNTAPATFTVSATGTGLQYQWWHGSSLIPGATSASYTVPGTTALTIGSYSVTVTNSCGVVTSAVAQLTLDNSPGCTTAAPTRDADISDATLMPNRIQSQSLLRVRSRRAMRIDWQVVDGRGRTVLRFNQSVSAGVNDLPVQFGRLAAGTYLLVGTTAKGNAGTLRFVKY</sequence>
<dbReference type="SUPFAM" id="SSF110296">
    <property type="entry name" value="Oligoxyloglucan reducing end-specific cellobiohydrolase"/>
    <property type="match status" value="1"/>
</dbReference>
<dbReference type="InterPro" id="IPR036278">
    <property type="entry name" value="Sialidase_sf"/>
</dbReference>
<accession>A0ABP8GRV2</accession>
<name>A0ABP8GRV2_9BACT</name>
<dbReference type="InterPro" id="IPR015943">
    <property type="entry name" value="WD40/YVTN_repeat-like_dom_sf"/>
</dbReference>
<dbReference type="InterPro" id="IPR036179">
    <property type="entry name" value="Ig-like_dom_sf"/>
</dbReference>
<evidence type="ECO:0000313" key="3">
    <source>
        <dbReference type="Proteomes" id="UP001501725"/>
    </source>
</evidence>
<evidence type="ECO:0000313" key="2">
    <source>
        <dbReference type="EMBL" id="GAA4329070.1"/>
    </source>
</evidence>
<comment type="caution">
    <text evidence="2">The sequence shown here is derived from an EMBL/GenBank/DDBJ whole genome shotgun (WGS) entry which is preliminary data.</text>
</comment>
<dbReference type="SUPFAM" id="SSF48726">
    <property type="entry name" value="Immunoglobulin"/>
    <property type="match status" value="1"/>
</dbReference>
<dbReference type="Gene3D" id="2.60.40.2030">
    <property type="match status" value="1"/>
</dbReference>
<dbReference type="InterPro" id="IPR013783">
    <property type="entry name" value="Ig-like_fold"/>
</dbReference>
<dbReference type="RefSeq" id="WP_345255392.1">
    <property type="nucleotide sequence ID" value="NZ_BAABGY010000007.1"/>
</dbReference>
<dbReference type="SUPFAM" id="SSF141072">
    <property type="entry name" value="CalX-like"/>
    <property type="match status" value="1"/>
</dbReference>
<protein>
    <recommendedName>
        <fullName evidence="4">Ig-like domain-containing protein</fullName>
    </recommendedName>
</protein>
<dbReference type="EMBL" id="BAABGY010000007">
    <property type="protein sequence ID" value="GAA4329070.1"/>
    <property type="molecule type" value="Genomic_DNA"/>
</dbReference>
<evidence type="ECO:0008006" key="4">
    <source>
        <dbReference type="Google" id="ProtNLM"/>
    </source>
</evidence>
<dbReference type="PANTHER" id="PTHR43739:SF5">
    <property type="entry name" value="EXO-ALPHA-SIALIDASE"/>
    <property type="match status" value="1"/>
</dbReference>
<dbReference type="CDD" id="cd15482">
    <property type="entry name" value="Sialidase_non-viral"/>
    <property type="match status" value="1"/>
</dbReference>
<keyword evidence="3" id="KW-1185">Reference proteome</keyword>
<organism evidence="2 3">
    <name type="scientific">Flaviaesturariibacter amylovorans</name>
    <dbReference type="NCBI Taxonomy" id="1084520"/>
    <lineage>
        <taxon>Bacteria</taxon>
        <taxon>Pseudomonadati</taxon>
        <taxon>Bacteroidota</taxon>
        <taxon>Chitinophagia</taxon>
        <taxon>Chitinophagales</taxon>
        <taxon>Chitinophagaceae</taxon>
        <taxon>Flaviaestuariibacter</taxon>
    </lineage>
</organism>
<proteinExistence type="predicted"/>
<gene>
    <name evidence="2" type="ORF">GCM10023184_19300</name>
</gene>
<dbReference type="Gene3D" id="2.130.10.10">
    <property type="entry name" value="YVTN repeat-like/Quinoprotein amine dehydrogenase"/>
    <property type="match status" value="2"/>
</dbReference>
<dbReference type="Proteomes" id="UP001501725">
    <property type="component" value="Unassembled WGS sequence"/>
</dbReference>
<dbReference type="SUPFAM" id="SSF50939">
    <property type="entry name" value="Sialidases"/>
    <property type="match status" value="1"/>
</dbReference>
<feature type="region of interest" description="Disordered" evidence="1">
    <location>
        <begin position="95"/>
        <end position="118"/>
    </location>
</feature>
<dbReference type="InterPro" id="IPR052025">
    <property type="entry name" value="Xyloglucanase_GH74"/>
</dbReference>
<evidence type="ECO:0000256" key="1">
    <source>
        <dbReference type="SAM" id="MobiDB-lite"/>
    </source>
</evidence>
<dbReference type="PANTHER" id="PTHR43739">
    <property type="entry name" value="XYLOGLUCANASE (EUROFUNG)"/>
    <property type="match status" value="1"/>
</dbReference>
<dbReference type="Gene3D" id="2.60.40.10">
    <property type="entry name" value="Immunoglobulins"/>
    <property type="match status" value="1"/>
</dbReference>